<organism evidence="1 2">
    <name type="scientific">Vararia minispora EC-137</name>
    <dbReference type="NCBI Taxonomy" id="1314806"/>
    <lineage>
        <taxon>Eukaryota</taxon>
        <taxon>Fungi</taxon>
        <taxon>Dikarya</taxon>
        <taxon>Basidiomycota</taxon>
        <taxon>Agaricomycotina</taxon>
        <taxon>Agaricomycetes</taxon>
        <taxon>Russulales</taxon>
        <taxon>Lachnocladiaceae</taxon>
        <taxon>Vararia</taxon>
    </lineage>
</organism>
<dbReference type="EMBL" id="MU273647">
    <property type="protein sequence ID" value="KAI0029951.1"/>
    <property type="molecule type" value="Genomic_DNA"/>
</dbReference>
<sequence length="698" mass="73374">MASAPPSQPQPQGPPPLLDAPPASASSISWEGDKMFNIYILDYCNKRGYSKTARELMAEADIQPGSAPPIDARQGLLFEWWSVFWVLFQAKNNHNGSTSADAMTYIAAKHVRTANGPNAAPPGPGPALRPGFPPANGMPPRQGPLPPASAPGAAPAPQPMPNGIAHPGPPGVPQQPPSYGAMGALPPPQPNGPPPHPTGFPPNAAQPRPPGPPGPGQQPPRTLNGAFQSPTMAPSPQGQSGPSPHMAGMRPGMPPPASGHPTPTVPFQTISGPSPGRQDAATPSAVPQPSPSFAARVPSDRLMHELHSIPPEVLRIARAEAALGEKDVHSMSESERVRLSFSPLHPHALPTALTHCHIQQRVLALARRRLNPASSMVNGMQPPPPNAIAGPSGMQPPSAPPTRASAKRSSTSPGTEHETIPRGQSSPHANKRARRTPDSQQPQQQQQQQQQPPPHPPHAGQPQMPPHPHAQQLPSHTQPPQQPMQPMPGPSTPAMAFPQQRPGVGPMGMRPPGMGSFVPPGGMGQPSMMAGPMMGAPQPSMSAPPSAMIPQTHAQYHSQMANVHQASRQQQMIPGMPSGPQQQQPGTPGQPSLNSLVQNGRMPTGPPPQQQQQQQQQAPPSQQPKPMGAMQPPSKDDKQPDGGEARPEAGVFDFGQFHMMDGMDFSMDSMDGFAPFGGDGMDMSWMNGDGLAAMDALK</sequence>
<reference evidence="1" key="2">
    <citation type="journal article" date="2022" name="New Phytol.">
        <title>Evolutionary transition to the ectomycorrhizal habit in the genomes of a hyperdiverse lineage of mushroom-forming fungi.</title>
        <authorList>
            <person name="Looney B."/>
            <person name="Miyauchi S."/>
            <person name="Morin E."/>
            <person name="Drula E."/>
            <person name="Courty P.E."/>
            <person name="Kohler A."/>
            <person name="Kuo A."/>
            <person name="LaButti K."/>
            <person name="Pangilinan J."/>
            <person name="Lipzen A."/>
            <person name="Riley R."/>
            <person name="Andreopoulos W."/>
            <person name="He G."/>
            <person name="Johnson J."/>
            <person name="Nolan M."/>
            <person name="Tritt A."/>
            <person name="Barry K.W."/>
            <person name="Grigoriev I.V."/>
            <person name="Nagy L.G."/>
            <person name="Hibbett D."/>
            <person name="Henrissat B."/>
            <person name="Matheny P.B."/>
            <person name="Labbe J."/>
            <person name="Martin F.M."/>
        </authorList>
    </citation>
    <scope>NUCLEOTIDE SEQUENCE</scope>
    <source>
        <strain evidence="1">EC-137</strain>
    </source>
</reference>
<protein>
    <submittedName>
        <fullName evidence="1">Uncharacterized protein</fullName>
    </submittedName>
</protein>
<comment type="caution">
    <text evidence="1">The sequence shown here is derived from an EMBL/GenBank/DDBJ whole genome shotgun (WGS) entry which is preliminary data.</text>
</comment>
<evidence type="ECO:0000313" key="1">
    <source>
        <dbReference type="EMBL" id="KAI0029951.1"/>
    </source>
</evidence>
<accession>A0ACB8QDQ5</accession>
<evidence type="ECO:0000313" key="2">
    <source>
        <dbReference type="Proteomes" id="UP000814128"/>
    </source>
</evidence>
<dbReference type="Proteomes" id="UP000814128">
    <property type="component" value="Unassembled WGS sequence"/>
</dbReference>
<gene>
    <name evidence="1" type="ORF">K488DRAFT_88213</name>
</gene>
<proteinExistence type="predicted"/>
<reference evidence="1" key="1">
    <citation type="submission" date="2021-02" db="EMBL/GenBank/DDBJ databases">
        <authorList>
            <consortium name="DOE Joint Genome Institute"/>
            <person name="Ahrendt S."/>
            <person name="Looney B.P."/>
            <person name="Miyauchi S."/>
            <person name="Morin E."/>
            <person name="Drula E."/>
            <person name="Courty P.E."/>
            <person name="Chicoki N."/>
            <person name="Fauchery L."/>
            <person name="Kohler A."/>
            <person name="Kuo A."/>
            <person name="Labutti K."/>
            <person name="Pangilinan J."/>
            <person name="Lipzen A."/>
            <person name="Riley R."/>
            <person name="Andreopoulos W."/>
            <person name="He G."/>
            <person name="Johnson J."/>
            <person name="Barry K.W."/>
            <person name="Grigoriev I.V."/>
            <person name="Nagy L."/>
            <person name="Hibbett D."/>
            <person name="Henrissat B."/>
            <person name="Matheny P.B."/>
            <person name="Labbe J."/>
            <person name="Martin F."/>
        </authorList>
    </citation>
    <scope>NUCLEOTIDE SEQUENCE</scope>
    <source>
        <strain evidence="1">EC-137</strain>
    </source>
</reference>
<name>A0ACB8QDQ5_9AGAM</name>
<keyword evidence="2" id="KW-1185">Reference proteome</keyword>